<organism evidence="1">
    <name type="scientific">marine metagenome</name>
    <dbReference type="NCBI Taxonomy" id="408172"/>
    <lineage>
        <taxon>unclassified sequences</taxon>
        <taxon>metagenomes</taxon>
        <taxon>ecological metagenomes</taxon>
    </lineage>
</organism>
<dbReference type="EMBL" id="UINC01110264">
    <property type="protein sequence ID" value="SVC77651.1"/>
    <property type="molecule type" value="Genomic_DNA"/>
</dbReference>
<evidence type="ECO:0000313" key="1">
    <source>
        <dbReference type="EMBL" id="SVC77651.1"/>
    </source>
</evidence>
<name>A0A382Q094_9ZZZZ</name>
<feature type="non-terminal residue" evidence="1">
    <location>
        <position position="65"/>
    </location>
</feature>
<dbReference type="AlphaFoldDB" id="A0A382Q094"/>
<feature type="non-terminal residue" evidence="1">
    <location>
        <position position="1"/>
    </location>
</feature>
<proteinExistence type="predicted"/>
<gene>
    <name evidence="1" type="ORF">METZ01_LOCUS330505</name>
</gene>
<protein>
    <submittedName>
        <fullName evidence="1">Uncharacterized protein</fullName>
    </submittedName>
</protein>
<accession>A0A382Q094</accession>
<reference evidence="1" key="1">
    <citation type="submission" date="2018-05" db="EMBL/GenBank/DDBJ databases">
        <authorList>
            <person name="Lanie J.A."/>
            <person name="Ng W.-L."/>
            <person name="Kazmierczak K.M."/>
            <person name="Andrzejewski T.M."/>
            <person name="Davidsen T.M."/>
            <person name="Wayne K.J."/>
            <person name="Tettelin H."/>
            <person name="Glass J.I."/>
            <person name="Rusch D."/>
            <person name="Podicherti R."/>
            <person name="Tsui H.-C.T."/>
            <person name="Winkler M.E."/>
        </authorList>
    </citation>
    <scope>NUCLEOTIDE SEQUENCE</scope>
</reference>
<sequence>MKKTELASTLAKFQRRYINNPNLFVREILGATPDDWQADVLDMVAGAGKYKEQKRRISCVSGHGV</sequence>